<dbReference type="KEGG" id="vg:918179"/>
<dbReference type="RefSeq" id="NP_048835.2">
    <property type="nucleotide sequence ID" value="NC_000852.5"/>
</dbReference>
<name>Q98529_PBCV1</name>
<gene>
    <name evidence="2" type="primary">a478aL</name>
</gene>
<feature type="transmembrane region" description="Helical" evidence="1">
    <location>
        <begin position="37"/>
        <end position="57"/>
    </location>
</feature>
<dbReference type="GeneID" id="918179"/>
<proteinExistence type="predicted"/>
<reference evidence="2 3" key="2">
    <citation type="journal article" date="1995" name="Virology">
        <title>Analysis of 43 kb of the Chlorella virus PBCV-1 330-kb genome: map positions 45 to 88.</title>
        <authorList>
            <person name="Li Y."/>
            <person name="Lu Z."/>
            <person name="Burbank D.E."/>
            <person name="Kutish G.F."/>
            <person name="Rock D.L."/>
            <person name="Van Etten J.L."/>
        </authorList>
    </citation>
    <scope>NUCLEOTIDE SEQUENCE [LARGE SCALE GENOMIC DNA]</scope>
</reference>
<evidence type="ECO:0000313" key="2">
    <source>
        <dbReference type="EMBL" id="AAC96846.2"/>
    </source>
</evidence>
<accession>Q98529</accession>
<reference evidence="2 3" key="3">
    <citation type="journal article" date="1996" name="Virology">
        <title>Analysis of 94 kb of the chlorella virus PBCV-1 330-kb genome: map positions 88 to 182.</title>
        <authorList>
            <person name="Lu Z."/>
            <person name="Li Y."/>
            <person name="Que Q."/>
            <person name="Kutish G.F."/>
            <person name="Rock D.L."/>
            <person name="Van Etten J.L."/>
        </authorList>
    </citation>
    <scope>NUCLEOTIDE SEQUENCE [LARGE SCALE GENOMIC DNA]</scope>
</reference>
<keyword evidence="1" id="KW-0812">Transmembrane</keyword>
<dbReference type="Proteomes" id="UP000000862">
    <property type="component" value="Segment"/>
</dbReference>
<keyword evidence="1" id="KW-0472">Membrane</keyword>
<keyword evidence="3" id="KW-1185">Reference proteome</keyword>
<reference evidence="2 3" key="1">
    <citation type="journal article" date="1995" name="Virology">
        <title>Analysis of 45 kb of DNA located at the left end of the chlorella virus PBCV-1 genome.</title>
        <authorList>
            <person name="Lu Z."/>
            <person name="Li Y."/>
            <person name="Zhang Y."/>
            <person name="Kutish G.F."/>
            <person name="Rock D.L."/>
            <person name="Van Etten J.L."/>
        </authorList>
    </citation>
    <scope>NUCLEOTIDE SEQUENCE [LARGE SCALE GENOMIC DNA]</scope>
</reference>
<organismHost>
    <name type="scientific">Chlorella</name>
    <dbReference type="NCBI Taxonomy" id="3071"/>
</organismHost>
<sequence length="168" mass="20088">MLIFSINSCMSFTFIFFEFFGICYTIFTGPFSEFFGIFRTLFTFNFIIFFEIFLTSFTITFSDFFCMFCTIFTIVYLFLFFTWCTHLRVFIMFFFATSAQHFKKELCILLKLFNNSRHIRHHRRTFHPSRLLHHLVLGASVAPLHRALPYRSASMLPSHQPCICFVQL</sequence>
<dbReference type="EMBL" id="JF411744">
    <property type="protein sequence ID" value="AAC96846.2"/>
    <property type="molecule type" value="Genomic_DNA"/>
</dbReference>
<feature type="transmembrane region" description="Helical" evidence="1">
    <location>
        <begin position="12"/>
        <end position="31"/>
    </location>
</feature>
<evidence type="ECO:0000256" key="1">
    <source>
        <dbReference type="SAM" id="Phobius"/>
    </source>
</evidence>
<evidence type="ECO:0000313" key="3">
    <source>
        <dbReference type="Proteomes" id="UP000000862"/>
    </source>
</evidence>
<reference evidence="2 3" key="6">
    <citation type="journal article" date="1999" name="Virology">
        <title>Chlorella virus PBCV-1 encodes a functional homospermidine synthase.</title>
        <authorList>
            <person name="Kaiser A."/>
            <person name="Vollmert M."/>
            <person name="Tholl D."/>
            <person name="Graves M.V."/>
            <person name="Gurnon J.R."/>
            <person name="Xing W."/>
            <person name="Lisec A.D."/>
            <person name="Nickerson K.W."/>
            <person name="Van Etten J.L."/>
        </authorList>
    </citation>
    <scope>NUCLEOTIDE SEQUENCE [LARGE SCALE GENOMIC DNA]</scope>
</reference>
<feature type="transmembrane region" description="Helical" evidence="1">
    <location>
        <begin position="64"/>
        <end position="83"/>
    </location>
</feature>
<reference evidence="2 3" key="4">
    <citation type="journal article" date="1996" name="Virology">
        <title>Analysis of 76 kb of the chlorella virus PBCV-1 330-kb genome: map positions 182 to 258.</title>
        <authorList>
            <person name="Kutish G.F."/>
            <person name="Li Y."/>
            <person name="Lu Z."/>
            <person name="Furuta M."/>
            <person name="Rock D.L."/>
            <person name="Van Etten J.L."/>
        </authorList>
    </citation>
    <scope>NUCLEOTIDE SEQUENCE [LARGE SCALE GENOMIC DNA]</scope>
</reference>
<protein>
    <submittedName>
        <fullName evidence="2">Uncharacterized protein</fullName>
    </submittedName>
</protein>
<reference evidence="2 3" key="7">
    <citation type="journal article" date="2000" name="Virology">
        <title>Characterization of a beta-1,3-glucanase encoded by chlorella virus PBCV-1.</title>
        <authorList>
            <person name="Sun L."/>
            <person name="Gurnon J.R."/>
            <person name="Adams B.J."/>
            <person name="Graves M.V."/>
            <person name="Van Etten J.L."/>
        </authorList>
    </citation>
    <scope>NUCLEOTIDE SEQUENCE [LARGE SCALE GENOMIC DNA]</scope>
</reference>
<reference evidence="2 3" key="5">
    <citation type="journal article" date="1997" name="Virology">
        <title>Analysis of 74 kb of DNA located at the right end of the 330-kb chlorella virus PBCV-1 genome.</title>
        <authorList>
            <person name="Li Y."/>
            <person name="Lu Z."/>
            <person name="Sun L."/>
            <person name="Ropp S."/>
            <person name="Kutish G.F."/>
            <person name="Rock D.L."/>
            <person name="Van Etten J.L."/>
        </authorList>
    </citation>
    <scope>NUCLEOTIDE SEQUENCE [LARGE SCALE GENOMIC DNA]</scope>
</reference>
<organism evidence="2 3">
    <name type="scientific">Paramecium bursaria Chlorella virus 1</name>
    <name type="common">PBCV-1</name>
    <dbReference type="NCBI Taxonomy" id="10506"/>
    <lineage>
        <taxon>Viruses</taxon>
        <taxon>Varidnaviria</taxon>
        <taxon>Bamfordvirae</taxon>
        <taxon>Nucleocytoviricota</taxon>
        <taxon>Megaviricetes</taxon>
        <taxon>Algavirales</taxon>
        <taxon>Phycodnaviridae</taxon>
        <taxon>Chlorovirus</taxon>
        <taxon>Chlorovirus vanettense</taxon>
    </lineage>
</organism>
<reference evidence="2 3" key="8">
    <citation type="journal article" date="2010" name="J. Virol.">
        <title>Microarray analysis of Paramecium bursaria chlorella virus 1 transcription.</title>
        <authorList>
            <person name="Yanai-Balser G.M."/>
            <person name="Duncan G.A."/>
            <person name="Eudy J.D."/>
            <person name="Wang D."/>
            <person name="Li X."/>
            <person name="Agarkova I.V."/>
            <person name="Dunigan D.D."/>
            <person name="Van Etten J.L."/>
        </authorList>
    </citation>
    <scope>NUCLEOTIDE SEQUENCE [LARGE SCALE GENOMIC DNA]</scope>
</reference>
<keyword evidence="1" id="KW-1133">Transmembrane helix</keyword>